<organism evidence="1 2">
    <name type="scientific">Rickettsia rickettsii (strain Sheila Smith)</name>
    <dbReference type="NCBI Taxonomy" id="392021"/>
    <lineage>
        <taxon>Bacteria</taxon>
        <taxon>Pseudomonadati</taxon>
        <taxon>Pseudomonadota</taxon>
        <taxon>Alphaproteobacteria</taxon>
        <taxon>Rickettsiales</taxon>
        <taxon>Rickettsiaceae</taxon>
        <taxon>Rickettsieae</taxon>
        <taxon>Rickettsia</taxon>
        <taxon>spotted fever group</taxon>
    </lineage>
</organism>
<dbReference type="KEGG" id="rri:A1G_05190"/>
<name>A0A0H3AY89_RICRS</name>
<accession>A0A0H3AY89</accession>
<dbReference type="EMBL" id="CP000848">
    <property type="protein sequence ID" value="ABV76531.1"/>
    <property type="molecule type" value="Genomic_DNA"/>
</dbReference>
<protein>
    <submittedName>
        <fullName evidence="1">Uncharacterized protein</fullName>
    </submittedName>
</protein>
<dbReference type="AlphaFoldDB" id="A0A0H3AY89"/>
<proteinExistence type="predicted"/>
<dbReference type="HOGENOM" id="CLU_2370987_0_0_5"/>
<dbReference type="Proteomes" id="UP000006832">
    <property type="component" value="Chromosome"/>
</dbReference>
<evidence type="ECO:0000313" key="2">
    <source>
        <dbReference type="Proteomes" id="UP000006832"/>
    </source>
</evidence>
<gene>
    <name evidence="1" type="ordered locus">A1G_05190</name>
</gene>
<reference evidence="2" key="1">
    <citation type="submission" date="2007-09" db="EMBL/GenBank/DDBJ databases">
        <title>Complete genome sequence of Rickettsia rickettsii.</title>
        <authorList>
            <person name="Madan A."/>
            <person name="Fahey J."/>
            <person name="Helton E."/>
            <person name="Ketteman M."/>
            <person name="Madan A."/>
            <person name="Rodrigues S."/>
            <person name="Sanchez A."/>
            <person name="Dasch G."/>
            <person name="Eremeeva M."/>
        </authorList>
    </citation>
    <scope>NUCLEOTIDE SEQUENCE [LARGE SCALE GENOMIC DNA]</scope>
    <source>
        <strain evidence="2">Sheila Smith</strain>
    </source>
</reference>
<sequence>MKYSAFEGLQRHCCQFFKFYLNIYVPYKSRTLYINYFFAVRFQIFSALLPSYQKLIPRIVKILLYELYSKNLVYKLINKKVTPNPLVTELSCFEP</sequence>
<evidence type="ECO:0000313" key="1">
    <source>
        <dbReference type="EMBL" id="ABV76531.1"/>
    </source>
</evidence>